<evidence type="ECO:0000313" key="2">
    <source>
        <dbReference type="Proteomes" id="UP000748752"/>
    </source>
</evidence>
<dbReference type="RefSeq" id="WP_200235518.1">
    <property type="nucleotide sequence ID" value="NZ_NRRV01000013.1"/>
</dbReference>
<sequence>MFPTKPDLQDYLQLFHQYGGDLTGLYRAPDDDRYALLFEQVARLLVRPSPFNLRLPEPLRMAARRYRDGRRPTVARLREPANRNFMLSELHDLVMLKGGLAATRARKADDTEMA</sequence>
<accession>A0ABS1CF73</accession>
<name>A0ABS1CF73_9GAMM</name>
<reference evidence="1 2" key="1">
    <citation type="journal article" date="2020" name="Microorganisms">
        <title>Osmotic Adaptation and Compatible Solute Biosynthesis of Phototrophic Bacteria as Revealed from Genome Analyses.</title>
        <authorList>
            <person name="Imhoff J.F."/>
            <person name="Rahn T."/>
            <person name="Kunzel S."/>
            <person name="Keller A."/>
            <person name="Neulinger S.C."/>
        </authorList>
    </citation>
    <scope>NUCLEOTIDE SEQUENCE [LARGE SCALE GENOMIC DNA]</scope>
    <source>
        <strain evidence="1 2">DSM 6210</strain>
    </source>
</reference>
<gene>
    <name evidence="1" type="ORF">CKO31_07265</name>
</gene>
<protein>
    <submittedName>
        <fullName evidence="1">Uncharacterized protein</fullName>
    </submittedName>
</protein>
<proteinExistence type="predicted"/>
<dbReference type="EMBL" id="NRRV01000013">
    <property type="protein sequence ID" value="MBK1630547.1"/>
    <property type="molecule type" value="Genomic_DNA"/>
</dbReference>
<comment type="caution">
    <text evidence="1">The sequence shown here is derived from an EMBL/GenBank/DDBJ whole genome shotgun (WGS) entry which is preliminary data.</text>
</comment>
<evidence type="ECO:0000313" key="1">
    <source>
        <dbReference type="EMBL" id="MBK1630547.1"/>
    </source>
</evidence>
<organism evidence="1 2">
    <name type="scientific">Thiohalocapsa halophila</name>
    <dbReference type="NCBI Taxonomy" id="69359"/>
    <lineage>
        <taxon>Bacteria</taxon>
        <taxon>Pseudomonadati</taxon>
        <taxon>Pseudomonadota</taxon>
        <taxon>Gammaproteobacteria</taxon>
        <taxon>Chromatiales</taxon>
        <taxon>Chromatiaceae</taxon>
        <taxon>Thiohalocapsa</taxon>
    </lineage>
</organism>
<keyword evidence="2" id="KW-1185">Reference proteome</keyword>
<dbReference type="Proteomes" id="UP000748752">
    <property type="component" value="Unassembled WGS sequence"/>
</dbReference>